<dbReference type="GO" id="GO:0016740">
    <property type="term" value="F:transferase activity"/>
    <property type="evidence" value="ECO:0007669"/>
    <property type="project" value="UniProtKB-KW"/>
</dbReference>
<evidence type="ECO:0000313" key="3">
    <source>
        <dbReference type="Proteomes" id="UP001163166"/>
    </source>
</evidence>
<dbReference type="PANTHER" id="PTHR36836:SF1">
    <property type="entry name" value="COLANIC ACID BIOSYNTHESIS PROTEIN WCAK"/>
    <property type="match status" value="1"/>
</dbReference>
<sequence>MLASLRSTPPAVEKKAKTTRHRPNRICLFGMFGGGNFGNDASLDAFVQFLKRSRPDAEISCICVDPDLIRRRHQITTIPLSAPDPDNALYRLANRMSFKALGRFKNWGRAIEVVRQFDLLIVPGTSTLNDYGSGPFGTPYGLFRWAAAARLADVKMCFVGTGAGPIVSPVSRWFLQRVALWAHYLSFRDEASKAFLSSLGVNTENRHVYPDLVFQLDCHDPAATHATTSQITVGVGLMNYNGWIVGHRPHSDQSIYHTYIDKMSRLVIALLKRSMNVRLLIGETVDRRAIADLTYRVQQQTDREKGITPQVSTGKLIADPINSLQDVISQVEQTDIVIATRFHNIVSALKLARPTISIGYEHKNDQVMKDFGLEEFCHSLEALDIELVERQLTKIVDEKLRFDDLLRQKLQETESRSRDHAREIFAEIL</sequence>
<evidence type="ECO:0000313" key="2">
    <source>
        <dbReference type="EMBL" id="UYO38495.1"/>
    </source>
</evidence>
<dbReference type="Proteomes" id="UP001163166">
    <property type="component" value="Chromosome"/>
</dbReference>
<dbReference type="Pfam" id="PF04230">
    <property type="entry name" value="PS_pyruv_trans"/>
    <property type="match status" value="1"/>
</dbReference>
<dbReference type="AlphaFoldDB" id="A0AAX3DUM7"/>
<name>A0AAX3DUM7_RHOPL</name>
<accession>A0AAX3DUM7</accession>
<gene>
    <name evidence="2" type="ORF">KQX62_17470</name>
</gene>
<organism evidence="2 3">
    <name type="scientific">Rhodopseudomonas palustris</name>
    <dbReference type="NCBI Taxonomy" id="1076"/>
    <lineage>
        <taxon>Bacteria</taxon>
        <taxon>Pseudomonadati</taxon>
        <taxon>Pseudomonadota</taxon>
        <taxon>Alphaproteobacteria</taxon>
        <taxon>Hyphomicrobiales</taxon>
        <taxon>Nitrobacteraceae</taxon>
        <taxon>Rhodopseudomonas</taxon>
    </lineage>
</organism>
<keyword evidence="2" id="KW-0808">Transferase</keyword>
<protein>
    <submittedName>
        <fullName evidence="2">Polysaccharide pyruvyl transferase family protein</fullName>
    </submittedName>
</protein>
<dbReference type="EMBL" id="CP076676">
    <property type="protein sequence ID" value="UYO38495.1"/>
    <property type="molecule type" value="Genomic_DNA"/>
</dbReference>
<reference evidence="2" key="1">
    <citation type="journal article" date="2022" name="Biol. Control">
        <title>In silico genomic analysis of Rhodopseudomonas palustris strains revealed potential biocontrol agents and crop yield enhancers.</title>
        <authorList>
            <person name="Surachat K."/>
            <person name="Kantachote D."/>
            <person name="Deachamag P."/>
            <person name="Wonglapsuwan M."/>
        </authorList>
    </citation>
    <scope>NUCLEOTIDE SEQUENCE</scope>
    <source>
        <strain evidence="2">TLS06</strain>
    </source>
</reference>
<dbReference type="InterPro" id="IPR007345">
    <property type="entry name" value="Polysacch_pyruvyl_Trfase"/>
</dbReference>
<evidence type="ECO:0000259" key="1">
    <source>
        <dbReference type="Pfam" id="PF04230"/>
    </source>
</evidence>
<proteinExistence type="predicted"/>
<feature type="domain" description="Polysaccharide pyruvyl transferase" evidence="1">
    <location>
        <begin position="36"/>
        <end position="362"/>
    </location>
</feature>
<dbReference type="RefSeq" id="WP_264074038.1">
    <property type="nucleotide sequence ID" value="NZ_CP076676.1"/>
</dbReference>
<dbReference type="PANTHER" id="PTHR36836">
    <property type="entry name" value="COLANIC ACID BIOSYNTHESIS PROTEIN WCAK"/>
    <property type="match status" value="1"/>
</dbReference>